<evidence type="ECO:0000313" key="2">
    <source>
        <dbReference type="Proteomes" id="UP000178380"/>
    </source>
</evidence>
<gene>
    <name evidence="1" type="ORF">A3C58_01290</name>
</gene>
<proteinExistence type="predicted"/>
<evidence type="ECO:0000313" key="1">
    <source>
        <dbReference type="EMBL" id="OGZ67820.1"/>
    </source>
</evidence>
<dbReference type="Proteomes" id="UP000178380">
    <property type="component" value="Unassembled WGS sequence"/>
</dbReference>
<comment type="caution">
    <text evidence="1">The sequence shown here is derived from an EMBL/GenBank/DDBJ whole genome shotgun (WGS) entry which is preliminary data.</text>
</comment>
<dbReference type="EMBL" id="MHOR01000001">
    <property type="protein sequence ID" value="OGZ67820.1"/>
    <property type="molecule type" value="Genomic_DNA"/>
</dbReference>
<protein>
    <submittedName>
        <fullName evidence="1">Uncharacterized protein</fullName>
    </submittedName>
</protein>
<sequence length="135" mass="14544">MVPFHQTTEIDKNPVPVRFIIKPGLPAIFEEGFMLINVGAGGFTVNGSGGFEVPPPGAGLVTVILNIPTVGTEEMTVVNWVAETYMVFNPRPFQLMVDEVMKLVPLTVNVKPGSPWVLEEGFKLVMVGSGLMSSV</sequence>
<organism evidence="1 2">
    <name type="scientific">Candidatus Staskawiczbacteria bacterium RIFCSPHIGHO2_02_FULL_34_10</name>
    <dbReference type="NCBI Taxonomy" id="1802205"/>
    <lineage>
        <taxon>Bacteria</taxon>
        <taxon>Candidatus Staskawicziibacteriota</taxon>
    </lineage>
</organism>
<accession>A0A1G2I056</accession>
<reference evidence="1 2" key="1">
    <citation type="journal article" date="2016" name="Nat. Commun.">
        <title>Thousands of microbial genomes shed light on interconnected biogeochemical processes in an aquifer system.</title>
        <authorList>
            <person name="Anantharaman K."/>
            <person name="Brown C.T."/>
            <person name="Hug L.A."/>
            <person name="Sharon I."/>
            <person name="Castelle C.J."/>
            <person name="Probst A.J."/>
            <person name="Thomas B.C."/>
            <person name="Singh A."/>
            <person name="Wilkins M.J."/>
            <person name="Karaoz U."/>
            <person name="Brodie E.L."/>
            <person name="Williams K.H."/>
            <person name="Hubbard S.S."/>
            <person name="Banfield J.F."/>
        </authorList>
    </citation>
    <scope>NUCLEOTIDE SEQUENCE [LARGE SCALE GENOMIC DNA]</scope>
</reference>
<name>A0A1G2I056_9BACT</name>
<dbReference type="AlphaFoldDB" id="A0A1G2I056"/>